<feature type="region of interest" description="Disordered" evidence="1">
    <location>
        <begin position="23"/>
        <end position="95"/>
    </location>
</feature>
<sequence>MASWSRRDLGRLPCREFREANRYQNEHLEQLPGKGEQKGGEDLESVGPEDCAESAENRSLQWDPARGAVQQQAQSPDEQPQQRRQKGREVGKKVE</sequence>
<reference evidence="2" key="2">
    <citation type="submission" date="2004-02" db="EMBL/GenBank/DDBJ databases">
        <authorList>
            <consortium name="Genoscope"/>
            <consortium name="Whitehead Institute Centre for Genome Research"/>
        </authorList>
    </citation>
    <scope>NUCLEOTIDE SEQUENCE</scope>
</reference>
<feature type="compositionally biased region" description="Basic and acidic residues" evidence="1">
    <location>
        <begin position="23"/>
        <end position="41"/>
    </location>
</feature>
<dbReference type="EMBL" id="CAAE01014587">
    <property type="protein sequence ID" value="CAF99982.1"/>
    <property type="molecule type" value="Genomic_DNA"/>
</dbReference>
<protein>
    <submittedName>
        <fullName evidence="2">(spotted green pufferfish) hypothetical protein</fullName>
    </submittedName>
</protein>
<reference evidence="2" key="1">
    <citation type="journal article" date="2004" name="Nature">
        <title>Genome duplication in the teleost fish Tetraodon nigroviridis reveals the early vertebrate proto-karyotype.</title>
        <authorList>
            <person name="Jaillon O."/>
            <person name="Aury J.-M."/>
            <person name="Brunet F."/>
            <person name="Petit J.-L."/>
            <person name="Stange-Thomann N."/>
            <person name="Mauceli E."/>
            <person name="Bouneau L."/>
            <person name="Fischer C."/>
            <person name="Ozouf-Costaz C."/>
            <person name="Bernot A."/>
            <person name="Nicaud S."/>
            <person name="Jaffe D."/>
            <person name="Fisher S."/>
            <person name="Lutfalla G."/>
            <person name="Dossat C."/>
            <person name="Segurens B."/>
            <person name="Dasilva C."/>
            <person name="Salanoubat M."/>
            <person name="Levy M."/>
            <person name="Boudet N."/>
            <person name="Castellano S."/>
            <person name="Anthouard V."/>
            <person name="Jubin C."/>
            <person name="Castelli V."/>
            <person name="Katinka M."/>
            <person name="Vacherie B."/>
            <person name="Biemont C."/>
            <person name="Skalli Z."/>
            <person name="Cattolico L."/>
            <person name="Poulain J."/>
            <person name="De Berardinis V."/>
            <person name="Cruaud C."/>
            <person name="Duprat S."/>
            <person name="Brottier P."/>
            <person name="Coutanceau J.-P."/>
            <person name="Gouzy J."/>
            <person name="Parra G."/>
            <person name="Lardier G."/>
            <person name="Chapple C."/>
            <person name="McKernan K.J."/>
            <person name="McEwan P."/>
            <person name="Bosak S."/>
            <person name="Kellis M."/>
            <person name="Volff J.-N."/>
            <person name="Guigo R."/>
            <person name="Zody M.C."/>
            <person name="Mesirov J."/>
            <person name="Lindblad-Toh K."/>
            <person name="Birren B."/>
            <person name="Nusbaum C."/>
            <person name="Kahn D."/>
            <person name="Robinson-Rechavi M."/>
            <person name="Laudet V."/>
            <person name="Schachter V."/>
            <person name="Quetier F."/>
            <person name="Saurin W."/>
            <person name="Scarpelli C."/>
            <person name="Wincker P."/>
            <person name="Lander E.S."/>
            <person name="Weissenbach J."/>
            <person name="Roest Crollius H."/>
        </authorList>
    </citation>
    <scope>NUCLEOTIDE SEQUENCE [LARGE SCALE GENOMIC DNA]</scope>
</reference>
<dbReference type="KEGG" id="tng:GSTEN00018268G001"/>
<proteinExistence type="predicted"/>
<gene>
    <name evidence="2" type="ORF">GSTENG00018268001</name>
</gene>
<evidence type="ECO:0000256" key="1">
    <source>
        <dbReference type="SAM" id="MobiDB-lite"/>
    </source>
</evidence>
<evidence type="ECO:0000313" key="2">
    <source>
        <dbReference type="EMBL" id="CAF99982.1"/>
    </source>
</evidence>
<accession>Q4SHA0</accession>
<organism evidence="2">
    <name type="scientific">Tetraodon nigroviridis</name>
    <name type="common">Spotted green pufferfish</name>
    <name type="synonym">Chelonodon nigroviridis</name>
    <dbReference type="NCBI Taxonomy" id="99883"/>
    <lineage>
        <taxon>Eukaryota</taxon>
        <taxon>Metazoa</taxon>
        <taxon>Chordata</taxon>
        <taxon>Craniata</taxon>
        <taxon>Vertebrata</taxon>
        <taxon>Euteleostomi</taxon>
        <taxon>Actinopterygii</taxon>
        <taxon>Neopterygii</taxon>
        <taxon>Teleostei</taxon>
        <taxon>Neoteleostei</taxon>
        <taxon>Acanthomorphata</taxon>
        <taxon>Eupercaria</taxon>
        <taxon>Tetraodontiformes</taxon>
        <taxon>Tetradontoidea</taxon>
        <taxon>Tetraodontidae</taxon>
        <taxon>Tetraodon</taxon>
    </lineage>
</organism>
<dbReference type="AlphaFoldDB" id="Q4SHA0"/>
<name>Q4SHA0_TETNG</name>
<comment type="caution">
    <text evidence="2">The sequence shown here is derived from an EMBL/GenBank/DDBJ whole genome shotgun (WGS) entry which is preliminary data.</text>
</comment>
<feature type="compositionally biased region" description="Low complexity" evidence="1">
    <location>
        <begin position="70"/>
        <end position="79"/>
    </location>
</feature>